<organism evidence="1 2">
    <name type="scientific">Tumebacillus flagellatus</name>
    <dbReference type="NCBI Taxonomy" id="1157490"/>
    <lineage>
        <taxon>Bacteria</taxon>
        <taxon>Bacillati</taxon>
        <taxon>Bacillota</taxon>
        <taxon>Bacilli</taxon>
        <taxon>Bacillales</taxon>
        <taxon>Alicyclobacillaceae</taxon>
        <taxon>Tumebacillus</taxon>
    </lineage>
</organism>
<accession>A0A074LLT6</accession>
<keyword evidence="2" id="KW-1185">Reference proteome</keyword>
<dbReference type="RefSeq" id="WP_038094730.1">
    <property type="nucleotide sequence ID" value="NZ_JMIR01000067.1"/>
</dbReference>
<gene>
    <name evidence="1" type="ORF">EL26_24075</name>
</gene>
<dbReference type="AlphaFoldDB" id="A0A074LLT6"/>
<sequence length="156" mass="17636">MCAWSDALRASWEIEKGGAVIENKPTDRQIDYYRSLIAKSACEEVQYYLFKGSSEDDVYVGKATLAATFAALDLAEKVDKKQMSILITRAQSYRGFFDCASMDKSVDPEKAISAITDDIYDQYRKCAIERGYVSPALIWQFYNEQKQNIIGGDQHA</sequence>
<reference evidence="1 2" key="1">
    <citation type="journal article" date="2013" name="Int. J. Syst. Evol. Microbiol.">
        <title>Tumebacillus flagellatus sp. nov., an alpha-amylase/pullulanase-producing bacterium isolated from cassava wastewater.</title>
        <authorList>
            <person name="Wang Q."/>
            <person name="Xie N."/>
            <person name="Qin Y."/>
            <person name="Shen N."/>
            <person name="Zhu J."/>
            <person name="Mi H."/>
            <person name="Huang R."/>
        </authorList>
    </citation>
    <scope>NUCLEOTIDE SEQUENCE [LARGE SCALE GENOMIC DNA]</scope>
    <source>
        <strain evidence="1 2">GST4</strain>
    </source>
</reference>
<proteinExistence type="predicted"/>
<dbReference type="Proteomes" id="UP000027931">
    <property type="component" value="Unassembled WGS sequence"/>
</dbReference>
<evidence type="ECO:0000313" key="2">
    <source>
        <dbReference type="Proteomes" id="UP000027931"/>
    </source>
</evidence>
<protein>
    <submittedName>
        <fullName evidence="1">Uncharacterized protein</fullName>
    </submittedName>
</protein>
<evidence type="ECO:0000313" key="1">
    <source>
        <dbReference type="EMBL" id="KEO80848.1"/>
    </source>
</evidence>
<comment type="caution">
    <text evidence="1">The sequence shown here is derived from an EMBL/GenBank/DDBJ whole genome shotgun (WGS) entry which is preliminary data.</text>
</comment>
<dbReference type="STRING" id="1157490.EL26_24075"/>
<dbReference type="EMBL" id="JMIR01000067">
    <property type="protein sequence ID" value="KEO80848.1"/>
    <property type="molecule type" value="Genomic_DNA"/>
</dbReference>
<name>A0A074LLT6_9BACL</name>